<dbReference type="SUPFAM" id="SSF158997">
    <property type="entry name" value="Trm112p-like"/>
    <property type="match status" value="1"/>
</dbReference>
<keyword evidence="3" id="KW-1185">Reference proteome</keyword>
<dbReference type="AlphaFoldDB" id="A0A9W5Y923"/>
<accession>A0A9W5Y923</accession>
<dbReference type="SUPFAM" id="SSF53335">
    <property type="entry name" value="S-adenosyl-L-methionine-dependent methyltransferases"/>
    <property type="match status" value="1"/>
</dbReference>
<dbReference type="Proteomes" id="UP001144256">
    <property type="component" value="Unassembled WGS sequence"/>
</dbReference>
<dbReference type="Gene3D" id="3.40.50.150">
    <property type="entry name" value="Vaccinia Virus protein VP39"/>
    <property type="match status" value="1"/>
</dbReference>
<organism evidence="2 3">
    <name type="scientific">Vallitalea longa</name>
    <dbReference type="NCBI Taxonomy" id="2936439"/>
    <lineage>
        <taxon>Bacteria</taxon>
        <taxon>Bacillati</taxon>
        <taxon>Bacillota</taxon>
        <taxon>Clostridia</taxon>
        <taxon>Lachnospirales</taxon>
        <taxon>Vallitaleaceae</taxon>
        <taxon>Vallitalea</taxon>
    </lineage>
</organism>
<dbReference type="InterPro" id="IPR013216">
    <property type="entry name" value="Methyltransf_11"/>
</dbReference>
<gene>
    <name evidence="2" type="ORF">SH1V18_12640</name>
</gene>
<dbReference type="EMBL" id="BRLB01000002">
    <property type="protein sequence ID" value="GKX28784.1"/>
    <property type="molecule type" value="Genomic_DNA"/>
</dbReference>
<feature type="domain" description="Methyltransferase type 11" evidence="1">
    <location>
        <begin position="152"/>
        <end position="244"/>
    </location>
</feature>
<comment type="caution">
    <text evidence="2">The sequence shown here is derived from an EMBL/GenBank/DDBJ whole genome shotgun (WGS) entry which is preliminary data.</text>
</comment>
<dbReference type="Pfam" id="PF08241">
    <property type="entry name" value="Methyltransf_11"/>
    <property type="match status" value="1"/>
</dbReference>
<dbReference type="Gene3D" id="2.20.25.10">
    <property type="match status" value="1"/>
</dbReference>
<reference evidence="2" key="1">
    <citation type="submission" date="2022-06" db="EMBL/GenBank/DDBJ databases">
        <title>Vallitalea longa sp. nov., an anaerobic bacterium isolated from marine sediment.</title>
        <authorList>
            <person name="Hirano S."/>
            <person name="Terahara T."/>
            <person name="Mori K."/>
            <person name="Hamada M."/>
            <person name="Matsumoto R."/>
            <person name="Kobayashi T."/>
        </authorList>
    </citation>
    <scope>NUCLEOTIDE SEQUENCE</scope>
    <source>
        <strain evidence="2">SH18-1</strain>
    </source>
</reference>
<name>A0A9W5Y923_9FIRM</name>
<evidence type="ECO:0000259" key="1">
    <source>
        <dbReference type="Pfam" id="PF08241"/>
    </source>
</evidence>
<protein>
    <recommendedName>
        <fullName evidence="1">Methyltransferase type 11 domain-containing protein</fullName>
    </recommendedName>
</protein>
<proteinExistence type="predicted"/>
<dbReference type="InterPro" id="IPR029063">
    <property type="entry name" value="SAM-dependent_MTases_sf"/>
</dbReference>
<evidence type="ECO:0000313" key="2">
    <source>
        <dbReference type="EMBL" id="GKX28784.1"/>
    </source>
</evidence>
<sequence length="336" mass="38752">MHKYCMDLLVCPLCKKNLEWNIIDESDNRIINAEVKCLSCGAEYEVRNEIAVFLTDALSRNDLWENVESGLDKYFKENPDKYDKLMNTPEDKLSAADYWYKAVYLESKSNYKKSTSMFQSAMEKIYTKDYVDGWNSQMNYIVDIIENDHPIVDIASGKGYLVEKLLANKDNYVIATDFSPTILMRNKDYYIFKGLYDKLSLIAFDARKTPFKNNSIVNLTSNMGLQNIEQPGEVIKEMYRITKNNFTPIMTFIDNDDTVHMDLFNKFGSTAYATRKNATKTFTTAGWDMDICNSYLADIEPTPIGEIIESASIDGFPVQDTKIEYCVIHARKKEYS</sequence>
<dbReference type="RefSeq" id="WP_281813548.1">
    <property type="nucleotide sequence ID" value="NZ_BRLB01000002.1"/>
</dbReference>
<dbReference type="GO" id="GO:0008757">
    <property type="term" value="F:S-adenosylmethionine-dependent methyltransferase activity"/>
    <property type="evidence" value="ECO:0007669"/>
    <property type="project" value="InterPro"/>
</dbReference>
<dbReference type="CDD" id="cd02440">
    <property type="entry name" value="AdoMet_MTases"/>
    <property type="match status" value="1"/>
</dbReference>
<evidence type="ECO:0000313" key="3">
    <source>
        <dbReference type="Proteomes" id="UP001144256"/>
    </source>
</evidence>